<dbReference type="PROSITE" id="PS01348">
    <property type="entry name" value="MRAY_2"/>
    <property type="match status" value="1"/>
</dbReference>
<dbReference type="GO" id="GO:0016780">
    <property type="term" value="F:phosphotransferase activity, for other substituted phosphate groups"/>
    <property type="evidence" value="ECO:0007669"/>
    <property type="project" value="InterPro"/>
</dbReference>
<evidence type="ECO:0000256" key="4">
    <source>
        <dbReference type="ARBA" id="ARBA00022692"/>
    </source>
</evidence>
<dbReference type="CDD" id="cd06853">
    <property type="entry name" value="GT_WecA_like"/>
    <property type="match status" value="1"/>
</dbReference>
<dbReference type="EC" id="2.7.8.-" evidence="8"/>
<dbReference type="InterPro" id="IPR000715">
    <property type="entry name" value="Glycosyl_transferase_4"/>
</dbReference>
<gene>
    <name evidence="8" type="ORF">MNB_SM-4-1429</name>
</gene>
<keyword evidence="2" id="KW-1003">Cell membrane</keyword>
<dbReference type="EMBL" id="FPHF01000025">
    <property type="protein sequence ID" value="SFV53478.1"/>
    <property type="molecule type" value="Genomic_DNA"/>
</dbReference>
<dbReference type="PANTHER" id="PTHR22926">
    <property type="entry name" value="PHOSPHO-N-ACETYLMURAMOYL-PENTAPEPTIDE-TRANSFERASE"/>
    <property type="match status" value="1"/>
</dbReference>
<accession>A0A1W1BIY8</accession>
<dbReference type="PANTHER" id="PTHR22926:SF3">
    <property type="entry name" value="UNDECAPRENYL-PHOSPHATE ALPHA-N-ACETYLGLUCOSAMINYL 1-PHOSPHATE TRANSFERASE"/>
    <property type="match status" value="1"/>
</dbReference>
<keyword evidence="4 7" id="KW-0812">Transmembrane</keyword>
<keyword evidence="6 7" id="KW-0472">Membrane</keyword>
<dbReference type="InterPro" id="IPR018480">
    <property type="entry name" value="PNAcMuramoyl-5peptid_Trfase_CS"/>
</dbReference>
<dbReference type="GO" id="GO:0009103">
    <property type="term" value="P:lipopolysaccharide biosynthetic process"/>
    <property type="evidence" value="ECO:0007669"/>
    <property type="project" value="TreeGrafter"/>
</dbReference>
<evidence type="ECO:0000256" key="6">
    <source>
        <dbReference type="ARBA" id="ARBA00023136"/>
    </source>
</evidence>
<feature type="transmembrane region" description="Helical" evidence="7">
    <location>
        <begin position="305"/>
        <end position="323"/>
    </location>
</feature>
<name>A0A1W1BIY8_9ZZZZ</name>
<protein>
    <submittedName>
        <fullName evidence="8">Undecaprenyl-phosphate N-acetylglucosaminyl 1-phosphate transferase</fullName>
        <ecNumber evidence="8">2.7.8.-</ecNumber>
    </submittedName>
</protein>
<evidence type="ECO:0000256" key="5">
    <source>
        <dbReference type="ARBA" id="ARBA00022989"/>
    </source>
</evidence>
<dbReference type="AlphaFoldDB" id="A0A1W1BIY8"/>
<feature type="transmembrane region" description="Helical" evidence="7">
    <location>
        <begin position="89"/>
        <end position="111"/>
    </location>
</feature>
<keyword evidence="5 7" id="KW-1133">Transmembrane helix</keyword>
<sequence length="346" mass="38840">MVLSILFIKLIVKYAHKLDLYDVPNERSHHCSITPSGAGIGFISALFFSFVVFEFSFVQEYWYIFVSIAIVFAMGVYDDRHAVSARLKFIAIFLAVFLLWINDCSIYTFGTWYGHELVIPSVFALLFSLFALSGFTNALNLIDGIDGLSASVSIVILTFFAFLGFEYHSDIIVLLSTFTIASLIGFLFLNWHPAKIFMGDSGSLTIGFIICVLAVLSLEYVHPVALVYLMALPLLDTLMVMLRRMKSGKSPFSPDKTHIHHMLVKCFETNVPQTVGFLVVLQIVFSAIGYMILDSINKNGGTNLPVFALLGFIFIFILFYMVFAKINTRQLLIDTQEDEKVKSVSL</sequence>
<keyword evidence="3 8" id="KW-0808">Transferase</keyword>
<evidence type="ECO:0000256" key="7">
    <source>
        <dbReference type="SAM" id="Phobius"/>
    </source>
</evidence>
<reference evidence="8" key="1">
    <citation type="submission" date="2016-10" db="EMBL/GenBank/DDBJ databases">
        <authorList>
            <person name="de Groot N.N."/>
        </authorList>
    </citation>
    <scope>NUCLEOTIDE SEQUENCE</scope>
</reference>
<feature type="transmembrane region" description="Helical" evidence="7">
    <location>
        <begin position="61"/>
        <end position="77"/>
    </location>
</feature>
<comment type="subcellular location">
    <subcellularLocation>
        <location evidence="1">Cell membrane</location>
        <topology evidence="1">Multi-pass membrane protein</topology>
    </subcellularLocation>
</comment>
<dbReference type="Pfam" id="PF00953">
    <property type="entry name" value="Glycos_transf_4"/>
    <property type="match status" value="1"/>
</dbReference>
<feature type="transmembrane region" description="Helical" evidence="7">
    <location>
        <begin position="201"/>
        <end position="218"/>
    </location>
</feature>
<feature type="transmembrane region" description="Helical" evidence="7">
    <location>
        <begin position="147"/>
        <end position="165"/>
    </location>
</feature>
<evidence type="ECO:0000256" key="2">
    <source>
        <dbReference type="ARBA" id="ARBA00022475"/>
    </source>
</evidence>
<proteinExistence type="predicted"/>
<feature type="transmembrane region" description="Helical" evidence="7">
    <location>
        <begin position="37"/>
        <end position="55"/>
    </location>
</feature>
<evidence type="ECO:0000256" key="1">
    <source>
        <dbReference type="ARBA" id="ARBA00004651"/>
    </source>
</evidence>
<evidence type="ECO:0000256" key="3">
    <source>
        <dbReference type="ARBA" id="ARBA00022679"/>
    </source>
</evidence>
<dbReference type="GO" id="GO:0044038">
    <property type="term" value="P:cell wall macromolecule biosynthetic process"/>
    <property type="evidence" value="ECO:0007669"/>
    <property type="project" value="TreeGrafter"/>
</dbReference>
<dbReference type="GO" id="GO:0071555">
    <property type="term" value="P:cell wall organization"/>
    <property type="evidence" value="ECO:0007669"/>
    <property type="project" value="TreeGrafter"/>
</dbReference>
<feature type="transmembrane region" description="Helical" evidence="7">
    <location>
        <begin position="171"/>
        <end position="189"/>
    </location>
</feature>
<feature type="transmembrane region" description="Helical" evidence="7">
    <location>
        <begin position="275"/>
        <end position="293"/>
    </location>
</feature>
<organism evidence="8">
    <name type="scientific">hydrothermal vent metagenome</name>
    <dbReference type="NCBI Taxonomy" id="652676"/>
    <lineage>
        <taxon>unclassified sequences</taxon>
        <taxon>metagenomes</taxon>
        <taxon>ecological metagenomes</taxon>
    </lineage>
</organism>
<feature type="transmembrane region" description="Helical" evidence="7">
    <location>
        <begin position="117"/>
        <end position="135"/>
    </location>
</feature>
<evidence type="ECO:0000313" key="8">
    <source>
        <dbReference type="EMBL" id="SFV53478.1"/>
    </source>
</evidence>
<dbReference type="GO" id="GO:0005886">
    <property type="term" value="C:plasma membrane"/>
    <property type="evidence" value="ECO:0007669"/>
    <property type="project" value="UniProtKB-SubCell"/>
</dbReference>